<dbReference type="SFLD" id="SFLDG01129">
    <property type="entry name" value="C1.5:_HAD__Beta-PGM__Phosphata"/>
    <property type="match status" value="1"/>
</dbReference>
<dbReference type="PANTHER" id="PTHR18901:SF38">
    <property type="entry name" value="PSEUDOURIDINE-5'-PHOSPHATASE"/>
    <property type="match status" value="1"/>
</dbReference>
<dbReference type="Gene3D" id="3.40.50.1000">
    <property type="entry name" value="HAD superfamily/HAD-like"/>
    <property type="match status" value="1"/>
</dbReference>
<dbReference type="NCBIfam" id="TIGR01509">
    <property type="entry name" value="HAD-SF-IA-v3"/>
    <property type="match status" value="1"/>
</dbReference>
<accession>A0A412CEW2</accession>
<gene>
    <name evidence="1" type="ORF">DWY77_05605</name>
</gene>
<organism evidence="1 2">
    <name type="scientific">Megamonas rupellensis</name>
    <dbReference type="NCBI Taxonomy" id="491921"/>
    <lineage>
        <taxon>Bacteria</taxon>
        <taxon>Bacillati</taxon>
        <taxon>Bacillota</taxon>
        <taxon>Negativicutes</taxon>
        <taxon>Selenomonadales</taxon>
        <taxon>Selenomonadaceae</taxon>
        <taxon>Megamonas</taxon>
    </lineage>
</organism>
<evidence type="ECO:0000313" key="2">
    <source>
        <dbReference type="Proteomes" id="UP000286147"/>
    </source>
</evidence>
<dbReference type="InterPro" id="IPR041492">
    <property type="entry name" value="HAD_2"/>
</dbReference>
<dbReference type="PANTHER" id="PTHR18901">
    <property type="entry name" value="2-DEOXYGLUCOSE-6-PHOSPHATE PHOSPHATASE 2"/>
    <property type="match status" value="1"/>
</dbReference>
<protein>
    <submittedName>
        <fullName evidence="1">HAD family phosphatase</fullName>
    </submittedName>
</protein>
<dbReference type="InterPro" id="IPR006439">
    <property type="entry name" value="HAD-SF_hydro_IA"/>
</dbReference>
<dbReference type="SFLD" id="SFLDS00003">
    <property type="entry name" value="Haloacid_Dehalogenase"/>
    <property type="match status" value="1"/>
</dbReference>
<dbReference type="Pfam" id="PF13419">
    <property type="entry name" value="HAD_2"/>
    <property type="match status" value="1"/>
</dbReference>
<dbReference type="InterPro" id="IPR023214">
    <property type="entry name" value="HAD_sf"/>
</dbReference>
<proteinExistence type="predicted"/>
<sequence length="217" mass="24768">MIKGLIFDMDGLILDTESISNKLLIDIFSKYDINLNEEIISKTIGLEKKKAMKVFEEYLGDNIPIKDIINLHKKVVNDYLEKNGVPVKLGLIELLNYLDEEKIKKVVATSSYRKVAENVLIRANVYNRFDDIICGDEIKESKPSPDIFLKALEKLNLSADEVIVLEDSRMGILAAHRAKIKSIMIPDILPADEETKKLYFKECKSLLDVIHLLKTFN</sequence>
<name>A0A412CEW2_9FIRM</name>
<dbReference type="CDD" id="cd07505">
    <property type="entry name" value="HAD_BPGM-like"/>
    <property type="match status" value="1"/>
</dbReference>
<evidence type="ECO:0000313" key="1">
    <source>
        <dbReference type="EMBL" id="RGQ83820.1"/>
    </source>
</evidence>
<dbReference type="RefSeq" id="WP_118035900.1">
    <property type="nucleotide sequence ID" value="NZ_QRTP01000010.1"/>
</dbReference>
<reference evidence="1 2" key="1">
    <citation type="submission" date="2018-08" db="EMBL/GenBank/DDBJ databases">
        <title>A genome reference for cultivated species of the human gut microbiota.</title>
        <authorList>
            <person name="Zou Y."/>
            <person name="Xue W."/>
            <person name="Luo G."/>
        </authorList>
    </citation>
    <scope>NUCLEOTIDE SEQUENCE [LARGE SCALE GENOMIC DNA]</scope>
    <source>
        <strain evidence="1 2">AF27-12</strain>
    </source>
</reference>
<dbReference type="SUPFAM" id="SSF56784">
    <property type="entry name" value="HAD-like"/>
    <property type="match status" value="1"/>
</dbReference>
<dbReference type="SFLD" id="SFLDG01135">
    <property type="entry name" value="C1.5.6:_HAD__Beta-PGM__Phospha"/>
    <property type="match status" value="1"/>
</dbReference>
<dbReference type="InterPro" id="IPR036412">
    <property type="entry name" value="HAD-like_sf"/>
</dbReference>
<dbReference type="InterPro" id="IPR023198">
    <property type="entry name" value="PGP-like_dom2"/>
</dbReference>
<dbReference type="AlphaFoldDB" id="A0A412CEW2"/>
<dbReference type="EMBL" id="QRTP01000010">
    <property type="protein sequence ID" value="RGQ83820.1"/>
    <property type="molecule type" value="Genomic_DNA"/>
</dbReference>
<dbReference type="Gene3D" id="1.10.150.240">
    <property type="entry name" value="Putative phosphatase, domain 2"/>
    <property type="match status" value="1"/>
</dbReference>
<dbReference type="Proteomes" id="UP000286147">
    <property type="component" value="Unassembled WGS sequence"/>
</dbReference>
<comment type="caution">
    <text evidence="1">The sequence shown here is derived from an EMBL/GenBank/DDBJ whole genome shotgun (WGS) entry which is preliminary data.</text>
</comment>
<dbReference type="NCBIfam" id="TIGR01549">
    <property type="entry name" value="HAD-SF-IA-v1"/>
    <property type="match status" value="1"/>
</dbReference>